<dbReference type="GeneID" id="110235066"/>
<sequence length="255" mass="28530">MAGMGQSSIVVYIKYQKDGHYHSLMIPNGSKLLDIEDIFMKLFTDLIPGQSKFSDFTFQLVHGETMVPIKNDYEFQPNDCLVASYRLTSIGGPVIPHPIEDGVAYYMWSMFSQTNEGLMKRDGTNVKCDGKKSDQPALIQFTGHNVTSSTSTTTEFAFTLASSNSNKVYVMKGENRDVIVEEVDKSFIKPSMGDEYKFECVESFSYMQYRCIGVGDPKRTDLYISVQQDGTVQLQKGGVLGYPTPTVLFIAVNMI</sequence>
<name>A0A913YF38_EXADI</name>
<dbReference type="RefSeq" id="XP_028513664.1">
    <property type="nucleotide sequence ID" value="XM_028657863.1"/>
</dbReference>
<reference evidence="1" key="1">
    <citation type="submission" date="2022-11" db="UniProtKB">
        <authorList>
            <consortium name="EnsemblMetazoa"/>
        </authorList>
    </citation>
    <scope>IDENTIFICATION</scope>
</reference>
<dbReference type="OrthoDB" id="10312345at2759"/>
<keyword evidence="2" id="KW-1185">Reference proteome</keyword>
<organism evidence="1 2">
    <name type="scientific">Exaiptasia diaphana</name>
    <name type="common">Tropical sea anemone</name>
    <name type="synonym">Aiptasia pulchella</name>
    <dbReference type="NCBI Taxonomy" id="2652724"/>
    <lineage>
        <taxon>Eukaryota</taxon>
        <taxon>Metazoa</taxon>
        <taxon>Cnidaria</taxon>
        <taxon>Anthozoa</taxon>
        <taxon>Hexacorallia</taxon>
        <taxon>Actiniaria</taxon>
        <taxon>Aiptasiidae</taxon>
        <taxon>Exaiptasia</taxon>
    </lineage>
</organism>
<evidence type="ECO:0000313" key="2">
    <source>
        <dbReference type="Proteomes" id="UP000887567"/>
    </source>
</evidence>
<proteinExistence type="predicted"/>
<dbReference type="EnsemblMetazoa" id="XM_028657863.1">
    <property type="protein sequence ID" value="XP_028513664.1"/>
    <property type="gene ID" value="LOC110235066"/>
</dbReference>
<dbReference type="Proteomes" id="UP000887567">
    <property type="component" value="Unplaced"/>
</dbReference>
<accession>A0A913YF38</accession>
<dbReference type="AlphaFoldDB" id="A0A913YF38"/>
<evidence type="ECO:0000313" key="1">
    <source>
        <dbReference type="EnsemblMetazoa" id="XP_028513664.1"/>
    </source>
</evidence>
<protein>
    <submittedName>
        <fullName evidence="1">Uncharacterized protein</fullName>
    </submittedName>
</protein>